<protein>
    <submittedName>
        <fullName evidence="5">Helix-turn-helix domain-containing protein</fullName>
    </submittedName>
</protein>
<dbReference type="InterPro" id="IPR014710">
    <property type="entry name" value="RmlC-like_jellyroll"/>
</dbReference>
<dbReference type="EMBL" id="WNZW01000002">
    <property type="protein sequence ID" value="MUG45267.1"/>
    <property type="molecule type" value="Genomic_DNA"/>
</dbReference>
<dbReference type="Pfam" id="PF02311">
    <property type="entry name" value="AraC_binding"/>
    <property type="match status" value="1"/>
</dbReference>
<accession>A0A7X3CNK7</accession>
<evidence type="ECO:0000256" key="1">
    <source>
        <dbReference type="ARBA" id="ARBA00023015"/>
    </source>
</evidence>
<dbReference type="GO" id="GO:0003700">
    <property type="term" value="F:DNA-binding transcription factor activity"/>
    <property type="evidence" value="ECO:0007669"/>
    <property type="project" value="InterPro"/>
</dbReference>
<sequence>MGDLYFENRTGNFLVSHRKALSHHMPVSHFHSTYEIYYLMSGQRNIFIQDRTIAVNEGDVVIIAPNILHRTINAAQPKHERLIINIHEQYFAPDGSHKEALRPLLERDYLIVNGSLRSQLSIEPLSRAIIEEMKEQESGFELYARTLAVQLLIICCRHFKQNAMEALASPSPMHERISEIVRYINEHYTEDLSLHLLADKFYISPYYLSRYFKKATGFTYVEYVNSVRIKEAKKLLEHSSMKVHLVARRVGFGSVTHFGRVFKEVTGNVPLYYRRNI</sequence>
<keyword evidence="1" id="KW-0805">Transcription regulation</keyword>
<proteinExistence type="predicted"/>
<dbReference type="AlphaFoldDB" id="A0A7X3CNK7"/>
<dbReference type="RefSeq" id="WP_155610615.1">
    <property type="nucleotide sequence ID" value="NZ_WNZW01000002.1"/>
</dbReference>
<dbReference type="InterPro" id="IPR037923">
    <property type="entry name" value="HTH-like"/>
</dbReference>
<evidence type="ECO:0000256" key="2">
    <source>
        <dbReference type="ARBA" id="ARBA00023125"/>
    </source>
</evidence>
<name>A0A7X3CNK7_9BACL</name>
<dbReference type="GO" id="GO:0043565">
    <property type="term" value="F:sequence-specific DNA binding"/>
    <property type="evidence" value="ECO:0007669"/>
    <property type="project" value="InterPro"/>
</dbReference>
<dbReference type="InterPro" id="IPR009057">
    <property type="entry name" value="Homeodomain-like_sf"/>
</dbReference>
<dbReference type="Gene3D" id="1.10.10.60">
    <property type="entry name" value="Homeodomain-like"/>
    <property type="match status" value="2"/>
</dbReference>
<dbReference type="PANTHER" id="PTHR43280:SF28">
    <property type="entry name" value="HTH-TYPE TRANSCRIPTIONAL ACTIVATOR RHAS"/>
    <property type="match status" value="1"/>
</dbReference>
<comment type="caution">
    <text evidence="5">The sequence shown here is derived from an EMBL/GenBank/DDBJ whole genome shotgun (WGS) entry which is preliminary data.</text>
</comment>
<organism evidence="5 6">
    <name type="scientific">Paenibacillus woosongensis</name>
    <dbReference type="NCBI Taxonomy" id="307580"/>
    <lineage>
        <taxon>Bacteria</taxon>
        <taxon>Bacillati</taxon>
        <taxon>Bacillota</taxon>
        <taxon>Bacilli</taxon>
        <taxon>Bacillales</taxon>
        <taxon>Paenibacillaceae</taxon>
        <taxon>Paenibacillus</taxon>
    </lineage>
</organism>
<keyword evidence="2" id="KW-0238">DNA-binding</keyword>
<feature type="domain" description="HTH araC/xylS-type" evidence="4">
    <location>
        <begin position="178"/>
        <end position="276"/>
    </location>
</feature>
<evidence type="ECO:0000256" key="3">
    <source>
        <dbReference type="ARBA" id="ARBA00023163"/>
    </source>
</evidence>
<dbReference type="Pfam" id="PF12833">
    <property type="entry name" value="HTH_18"/>
    <property type="match status" value="1"/>
</dbReference>
<gene>
    <name evidence="5" type="ORF">GNP95_09675</name>
</gene>
<reference evidence="5 6" key="1">
    <citation type="submission" date="2019-11" db="EMBL/GenBank/DDBJ databases">
        <title>Draft genome sequences of five Paenibacillus species of dairy origin.</title>
        <authorList>
            <person name="Olajide A.M."/>
            <person name="Chen S."/>
            <person name="Lapointe G."/>
        </authorList>
    </citation>
    <scope>NUCLEOTIDE SEQUENCE [LARGE SCALE GENOMIC DNA]</scope>
    <source>
        <strain evidence="5 6">12CR55</strain>
    </source>
</reference>
<keyword evidence="3" id="KW-0804">Transcription</keyword>
<dbReference type="InterPro" id="IPR018060">
    <property type="entry name" value="HTH_AraC"/>
</dbReference>
<dbReference type="Gene3D" id="2.60.120.10">
    <property type="entry name" value="Jelly Rolls"/>
    <property type="match status" value="1"/>
</dbReference>
<dbReference type="PANTHER" id="PTHR43280">
    <property type="entry name" value="ARAC-FAMILY TRANSCRIPTIONAL REGULATOR"/>
    <property type="match status" value="1"/>
</dbReference>
<dbReference type="InterPro" id="IPR003313">
    <property type="entry name" value="AraC-bd"/>
</dbReference>
<evidence type="ECO:0000313" key="6">
    <source>
        <dbReference type="Proteomes" id="UP000447876"/>
    </source>
</evidence>
<dbReference type="SUPFAM" id="SSF46689">
    <property type="entry name" value="Homeodomain-like"/>
    <property type="match status" value="2"/>
</dbReference>
<dbReference type="SMART" id="SM00342">
    <property type="entry name" value="HTH_ARAC"/>
    <property type="match status" value="1"/>
</dbReference>
<dbReference type="Proteomes" id="UP000447876">
    <property type="component" value="Unassembled WGS sequence"/>
</dbReference>
<dbReference type="OrthoDB" id="506156at2"/>
<dbReference type="SUPFAM" id="SSF51215">
    <property type="entry name" value="Regulatory protein AraC"/>
    <property type="match status" value="1"/>
</dbReference>
<dbReference type="PROSITE" id="PS01124">
    <property type="entry name" value="HTH_ARAC_FAMILY_2"/>
    <property type="match status" value="1"/>
</dbReference>
<evidence type="ECO:0000259" key="4">
    <source>
        <dbReference type="PROSITE" id="PS01124"/>
    </source>
</evidence>
<evidence type="ECO:0000313" key="5">
    <source>
        <dbReference type="EMBL" id="MUG45267.1"/>
    </source>
</evidence>